<name>A0A8D2JX27_THEGE</name>
<reference evidence="13" key="1">
    <citation type="submission" date="2018-05" db="EMBL/GenBank/DDBJ databases">
        <title>Whole genome of Theropithecus gelada.</title>
        <authorList>
            <person name="Chiou K.L."/>
            <person name="Snyder-Mackler N."/>
        </authorList>
    </citation>
    <scope>NUCLEOTIDE SEQUENCE [LARGE SCALE GENOMIC DNA]</scope>
</reference>
<proteinExistence type="inferred from homology"/>
<comment type="function">
    <text evidence="1">Putative pheromone receptor.</text>
</comment>
<comment type="similarity">
    <text evidence="3 12">Belongs to the G-protein coupled receptor 1 family.</text>
</comment>
<dbReference type="InterPro" id="IPR004072">
    <property type="entry name" value="Vmron_rcpt_1"/>
</dbReference>
<keyword evidence="5 12" id="KW-0589">Pheromone response</keyword>
<dbReference type="GO" id="GO:0019236">
    <property type="term" value="P:response to pheromone"/>
    <property type="evidence" value="ECO:0007669"/>
    <property type="project" value="UniProtKB-KW"/>
</dbReference>
<keyword evidence="9 12" id="KW-0472">Membrane</keyword>
<organism evidence="13 14">
    <name type="scientific">Theropithecus gelada</name>
    <name type="common">Gelada baboon</name>
    <dbReference type="NCBI Taxonomy" id="9565"/>
    <lineage>
        <taxon>Eukaryota</taxon>
        <taxon>Metazoa</taxon>
        <taxon>Chordata</taxon>
        <taxon>Craniata</taxon>
        <taxon>Vertebrata</taxon>
        <taxon>Euteleostomi</taxon>
        <taxon>Mammalia</taxon>
        <taxon>Eutheria</taxon>
        <taxon>Euarchontoglires</taxon>
        <taxon>Primates</taxon>
        <taxon>Haplorrhini</taxon>
        <taxon>Catarrhini</taxon>
        <taxon>Cercopithecidae</taxon>
        <taxon>Cercopithecinae</taxon>
        <taxon>Theropithecus</taxon>
    </lineage>
</organism>
<evidence type="ECO:0000256" key="4">
    <source>
        <dbReference type="ARBA" id="ARBA00022475"/>
    </source>
</evidence>
<feature type="transmembrane region" description="Helical" evidence="12">
    <location>
        <begin position="96"/>
        <end position="119"/>
    </location>
</feature>
<dbReference type="GO" id="GO:0016503">
    <property type="term" value="F:pheromone receptor activity"/>
    <property type="evidence" value="ECO:0007669"/>
    <property type="project" value="InterPro"/>
</dbReference>
<feature type="transmembrane region" description="Helical" evidence="12">
    <location>
        <begin position="20"/>
        <end position="46"/>
    </location>
</feature>
<evidence type="ECO:0000256" key="8">
    <source>
        <dbReference type="ARBA" id="ARBA00023040"/>
    </source>
</evidence>
<comment type="subcellular location">
    <subcellularLocation>
        <location evidence="2 12">Cell membrane</location>
        <topology evidence="2 12">Multi-pass membrane protein</topology>
    </subcellularLocation>
</comment>
<dbReference type="Ensembl" id="ENSTGET00000009377.1">
    <property type="protein sequence ID" value="ENSTGEP00000007782.1"/>
    <property type="gene ID" value="ENSTGEG00000006384.1"/>
</dbReference>
<evidence type="ECO:0000313" key="14">
    <source>
        <dbReference type="Proteomes" id="UP000694411"/>
    </source>
</evidence>
<dbReference type="Pfam" id="PF03402">
    <property type="entry name" value="V1R"/>
    <property type="match status" value="1"/>
</dbReference>
<keyword evidence="10 12" id="KW-0675">Receptor</keyword>
<protein>
    <recommendedName>
        <fullName evidence="12">Vomeronasal type-1 receptor</fullName>
    </recommendedName>
</protein>
<accession>A0A8D2JX27</accession>
<evidence type="ECO:0000256" key="2">
    <source>
        <dbReference type="ARBA" id="ARBA00004651"/>
    </source>
</evidence>
<evidence type="ECO:0000256" key="5">
    <source>
        <dbReference type="ARBA" id="ARBA00022507"/>
    </source>
</evidence>
<evidence type="ECO:0000256" key="11">
    <source>
        <dbReference type="ARBA" id="ARBA00023224"/>
    </source>
</evidence>
<dbReference type="AlphaFoldDB" id="A0A8D2JX27"/>
<keyword evidence="7 12" id="KW-1133">Transmembrane helix</keyword>
<evidence type="ECO:0000256" key="7">
    <source>
        <dbReference type="ARBA" id="ARBA00022989"/>
    </source>
</evidence>
<keyword evidence="8 12" id="KW-0297">G-protein coupled receptor</keyword>
<dbReference type="Proteomes" id="UP000694411">
    <property type="component" value="Chromosome 19"/>
</dbReference>
<reference evidence="13" key="2">
    <citation type="submission" date="2025-08" db="UniProtKB">
        <authorList>
            <consortium name="Ensembl"/>
        </authorList>
    </citation>
    <scope>IDENTIFICATION</scope>
</reference>
<dbReference type="GO" id="GO:0005886">
    <property type="term" value="C:plasma membrane"/>
    <property type="evidence" value="ECO:0007669"/>
    <property type="project" value="UniProtKB-SubCell"/>
</dbReference>
<evidence type="ECO:0000313" key="13">
    <source>
        <dbReference type="Ensembl" id="ENSTGEP00000007782.1"/>
    </source>
</evidence>
<evidence type="ECO:0000256" key="9">
    <source>
        <dbReference type="ARBA" id="ARBA00023136"/>
    </source>
</evidence>
<keyword evidence="6 12" id="KW-0812">Transmembrane</keyword>
<keyword evidence="11 12" id="KW-0807">Transducer</keyword>
<evidence type="ECO:0000256" key="1">
    <source>
        <dbReference type="ARBA" id="ARBA00003878"/>
    </source>
</evidence>
<reference evidence="13" key="3">
    <citation type="submission" date="2025-09" db="UniProtKB">
        <authorList>
            <consortium name="Ensembl"/>
        </authorList>
    </citation>
    <scope>IDENTIFICATION</scope>
</reference>
<comment type="caution">
    <text evidence="12">Lacks conserved residue(s) required for the propagation of feature annotation.</text>
</comment>
<dbReference type="PANTHER" id="PTHR24062">
    <property type="entry name" value="VOMERONASAL TYPE-1 RECEPTOR"/>
    <property type="match status" value="1"/>
</dbReference>
<evidence type="ECO:0000256" key="3">
    <source>
        <dbReference type="ARBA" id="ARBA00010663"/>
    </source>
</evidence>
<feature type="transmembrane region" description="Helical" evidence="12">
    <location>
        <begin position="58"/>
        <end position="76"/>
    </location>
</feature>
<keyword evidence="14" id="KW-1185">Reference proteome</keyword>
<evidence type="ECO:0000256" key="10">
    <source>
        <dbReference type="ARBA" id="ARBA00023170"/>
    </source>
</evidence>
<keyword evidence="4 12" id="KW-1003">Cell membrane</keyword>
<sequence>QSFKSNLVMRQIPNGCWDGAMGMMFLSQTTVRILGNFSLIYHYLFFSITGCRLRSTDLIIKHLIVANTLFLLPRGVPQTMAAFGFRHFLNYSGCKFLFYVHRVGLLVLCWPAGVTVSFCTS</sequence>
<evidence type="ECO:0000256" key="12">
    <source>
        <dbReference type="RuleBase" id="RU364061"/>
    </source>
</evidence>
<evidence type="ECO:0000256" key="6">
    <source>
        <dbReference type="ARBA" id="ARBA00022692"/>
    </source>
</evidence>